<proteinExistence type="inferred from homology"/>
<dbReference type="GO" id="GO:1990904">
    <property type="term" value="C:ribonucleoprotein complex"/>
    <property type="evidence" value="ECO:0007669"/>
    <property type="project" value="UniProtKB-KW"/>
</dbReference>
<evidence type="ECO:0000256" key="2">
    <source>
        <dbReference type="ARBA" id="ARBA00022980"/>
    </source>
</evidence>
<dbReference type="Pfam" id="PF00276">
    <property type="entry name" value="Ribosomal_L23"/>
    <property type="match status" value="1"/>
</dbReference>
<evidence type="ECO:0000256" key="1">
    <source>
        <dbReference type="ARBA" id="ARBA00006700"/>
    </source>
</evidence>
<dbReference type="HAMAP" id="MF_01369_B">
    <property type="entry name" value="Ribosomal_uL23_B"/>
    <property type="match status" value="1"/>
</dbReference>
<protein>
    <recommendedName>
        <fullName evidence="4">Large ribosomal subunit protein uL23c</fullName>
    </recommendedName>
</protein>
<dbReference type="Gene3D" id="3.30.70.330">
    <property type="match status" value="1"/>
</dbReference>
<keyword evidence="3 4" id="KW-0687">Ribonucleoprotein</keyword>
<dbReference type="InterPro" id="IPR012678">
    <property type="entry name" value="Ribosomal_uL23/eL15/eS24_sf"/>
</dbReference>
<dbReference type="EMBL" id="MH898669">
    <property type="protein sequence ID" value="AYQ93443.1"/>
    <property type="molecule type" value="Genomic_DNA"/>
</dbReference>
<comment type="subcellular location">
    <subcellularLocation>
        <location evidence="4">Plastid</location>
        <location evidence="4">Chloroplast</location>
    </subcellularLocation>
</comment>
<dbReference type="AlphaFoldDB" id="A0A3G3LL55"/>
<organism evidence="5">
    <name type="scientific">Lepocinclis tripteris</name>
    <dbReference type="NCBI Taxonomy" id="135494"/>
    <lineage>
        <taxon>Eukaryota</taxon>
        <taxon>Discoba</taxon>
        <taxon>Euglenozoa</taxon>
        <taxon>Euglenida</taxon>
        <taxon>Spirocuta</taxon>
        <taxon>Euglenophyceae</taxon>
        <taxon>Euglenales</taxon>
        <taxon>Phacaceae</taxon>
        <taxon>Lepocinclis</taxon>
    </lineage>
</organism>
<evidence type="ECO:0000313" key="5">
    <source>
        <dbReference type="EMBL" id="AYQ93443.1"/>
    </source>
</evidence>
<comment type="function">
    <text evidence="4">Binds to 23S rRNA.</text>
</comment>
<evidence type="ECO:0000256" key="3">
    <source>
        <dbReference type="ARBA" id="ARBA00023274"/>
    </source>
</evidence>
<dbReference type="GO" id="GO:0019843">
    <property type="term" value="F:rRNA binding"/>
    <property type="evidence" value="ECO:0007669"/>
    <property type="project" value="UniProtKB-UniRule"/>
</dbReference>
<name>A0A3G3LL55_9EUGL</name>
<accession>A0A3G3LL55</accession>
<sequence length="97" mass="11254">MTFVLCVFKSVVFTDKTKSSLTLNKYVFVVDKSSTKTGLKSLVEKTFSVKVNSLNSYIPASKKKRLNKYTGFKSNFKRIIVTLKRILKFRVLRIFIF</sequence>
<dbReference type="GO" id="GO:0005840">
    <property type="term" value="C:ribosome"/>
    <property type="evidence" value="ECO:0007669"/>
    <property type="project" value="UniProtKB-KW"/>
</dbReference>
<gene>
    <name evidence="4" type="primary">rpl23</name>
</gene>
<geneLocation type="chloroplast" evidence="5"/>
<evidence type="ECO:0000256" key="4">
    <source>
        <dbReference type="HAMAP-Rule" id="MF_01369"/>
    </source>
</evidence>
<dbReference type="InterPro" id="IPR013025">
    <property type="entry name" value="Ribosomal_uL23-like"/>
</dbReference>
<dbReference type="GO" id="GO:0006412">
    <property type="term" value="P:translation"/>
    <property type="evidence" value="ECO:0007669"/>
    <property type="project" value="UniProtKB-UniRule"/>
</dbReference>
<dbReference type="SUPFAM" id="SSF54189">
    <property type="entry name" value="Ribosomal proteins S24e, L23 and L15e"/>
    <property type="match status" value="1"/>
</dbReference>
<comment type="similarity">
    <text evidence="1 4">Belongs to the universal ribosomal protein uL23 family.</text>
</comment>
<keyword evidence="4" id="KW-0694">RNA-binding</keyword>
<keyword evidence="2 4" id="KW-0689">Ribosomal protein</keyword>
<comment type="subunit">
    <text evidence="4">Part of the 50S ribosomal subunit.</text>
</comment>
<keyword evidence="4" id="KW-0699">rRNA-binding</keyword>
<keyword evidence="5" id="KW-0934">Plastid</keyword>
<reference evidence="5" key="1">
    <citation type="journal article" date="2018" name="Sci. Rep.">
        <title>Dynamic evolution of inverted repeats in Euglenophyta plastid genomes.</title>
        <authorList>
            <person name="Karnkowska A."/>
            <person name="Bennett M.S."/>
            <person name="Triemer R.E."/>
        </authorList>
    </citation>
    <scope>NUCLEOTIDE SEQUENCE</scope>
</reference>
<keyword evidence="5" id="KW-0150">Chloroplast</keyword>
<dbReference type="GO" id="GO:0003735">
    <property type="term" value="F:structural constituent of ribosome"/>
    <property type="evidence" value="ECO:0007669"/>
    <property type="project" value="InterPro"/>
</dbReference>
<dbReference type="GO" id="GO:0009507">
    <property type="term" value="C:chloroplast"/>
    <property type="evidence" value="ECO:0007669"/>
    <property type="project" value="UniProtKB-SubCell"/>
</dbReference>
<dbReference type="InterPro" id="IPR012677">
    <property type="entry name" value="Nucleotide-bd_a/b_plait_sf"/>
</dbReference>